<comment type="caution">
    <text evidence="6">The sequence shown here is derived from an EMBL/GenBank/DDBJ whole genome shotgun (WGS) entry which is preliminary data.</text>
</comment>
<name>A0AAP0B568_9ASPA</name>
<dbReference type="GO" id="GO:0005543">
    <property type="term" value="F:phospholipid binding"/>
    <property type="evidence" value="ECO:0007669"/>
    <property type="project" value="TreeGrafter"/>
</dbReference>
<evidence type="ECO:0000256" key="3">
    <source>
        <dbReference type="ARBA" id="ARBA00023034"/>
    </source>
</evidence>
<dbReference type="Gene3D" id="1.25.40.90">
    <property type="match status" value="1"/>
</dbReference>
<dbReference type="Proteomes" id="UP001418222">
    <property type="component" value="Unassembled WGS sequence"/>
</dbReference>
<dbReference type="PANTHER" id="PTHR12276:SF116">
    <property type="entry name" value="ENTH_VHS FAMILY PROTEIN"/>
    <property type="match status" value="1"/>
</dbReference>
<evidence type="ECO:0000256" key="2">
    <source>
        <dbReference type="ARBA" id="ARBA00004555"/>
    </source>
</evidence>
<organism evidence="6 7">
    <name type="scientific">Platanthera zijinensis</name>
    <dbReference type="NCBI Taxonomy" id="2320716"/>
    <lineage>
        <taxon>Eukaryota</taxon>
        <taxon>Viridiplantae</taxon>
        <taxon>Streptophyta</taxon>
        <taxon>Embryophyta</taxon>
        <taxon>Tracheophyta</taxon>
        <taxon>Spermatophyta</taxon>
        <taxon>Magnoliopsida</taxon>
        <taxon>Liliopsida</taxon>
        <taxon>Asparagales</taxon>
        <taxon>Orchidaceae</taxon>
        <taxon>Orchidoideae</taxon>
        <taxon>Orchideae</taxon>
        <taxon>Orchidinae</taxon>
        <taxon>Platanthera</taxon>
    </lineage>
</organism>
<protein>
    <recommendedName>
        <fullName evidence="5">ENTH domain-containing protein</fullName>
    </recommendedName>
</protein>
<dbReference type="PROSITE" id="PS50942">
    <property type="entry name" value="ENTH"/>
    <property type="match status" value="1"/>
</dbReference>
<dbReference type="PANTHER" id="PTHR12276">
    <property type="entry name" value="EPSIN/ENT-RELATED"/>
    <property type="match status" value="1"/>
</dbReference>
<evidence type="ECO:0000313" key="6">
    <source>
        <dbReference type="EMBL" id="KAK8926379.1"/>
    </source>
</evidence>
<dbReference type="Pfam" id="PF01417">
    <property type="entry name" value="ENTH"/>
    <property type="match status" value="1"/>
</dbReference>
<evidence type="ECO:0000259" key="5">
    <source>
        <dbReference type="PROSITE" id="PS50942"/>
    </source>
</evidence>
<keyword evidence="7" id="KW-1185">Reference proteome</keyword>
<dbReference type="SMART" id="SM00273">
    <property type="entry name" value="ENTH"/>
    <property type="match status" value="1"/>
</dbReference>
<keyword evidence="4" id="KW-0968">Cytoplasmic vesicle</keyword>
<dbReference type="InterPro" id="IPR008942">
    <property type="entry name" value="ENTH_VHS"/>
</dbReference>
<dbReference type="GO" id="GO:0030276">
    <property type="term" value="F:clathrin binding"/>
    <property type="evidence" value="ECO:0007669"/>
    <property type="project" value="TreeGrafter"/>
</dbReference>
<feature type="domain" description="ENTH" evidence="5">
    <location>
        <begin position="30"/>
        <end position="163"/>
    </location>
</feature>
<dbReference type="GO" id="GO:0005768">
    <property type="term" value="C:endosome"/>
    <property type="evidence" value="ECO:0007669"/>
    <property type="project" value="TreeGrafter"/>
</dbReference>
<keyword evidence="3" id="KW-0333">Golgi apparatus</keyword>
<dbReference type="GO" id="GO:0005794">
    <property type="term" value="C:Golgi apparatus"/>
    <property type="evidence" value="ECO:0007669"/>
    <property type="project" value="UniProtKB-SubCell"/>
</dbReference>
<evidence type="ECO:0000313" key="7">
    <source>
        <dbReference type="Proteomes" id="UP001418222"/>
    </source>
</evidence>
<dbReference type="EMBL" id="JBBWWQ010000016">
    <property type="protein sequence ID" value="KAK8926379.1"/>
    <property type="molecule type" value="Genomic_DNA"/>
</dbReference>
<evidence type="ECO:0000256" key="4">
    <source>
        <dbReference type="ARBA" id="ARBA00023329"/>
    </source>
</evidence>
<dbReference type="GO" id="GO:0006897">
    <property type="term" value="P:endocytosis"/>
    <property type="evidence" value="ECO:0007669"/>
    <property type="project" value="TreeGrafter"/>
</dbReference>
<accession>A0AAP0B568</accession>
<evidence type="ECO:0000256" key="1">
    <source>
        <dbReference type="ARBA" id="ARBA00004132"/>
    </source>
</evidence>
<dbReference type="InterPro" id="IPR013809">
    <property type="entry name" value="ENTH"/>
</dbReference>
<gene>
    <name evidence="6" type="ORF">KSP39_PZI018423</name>
</gene>
<dbReference type="CDD" id="cd03571">
    <property type="entry name" value="ENTH"/>
    <property type="match status" value="1"/>
</dbReference>
<proteinExistence type="predicted"/>
<reference evidence="6 7" key="1">
    <citation type="journal article" date="2022" name="Nat. Plants">
        <title>Genomes of leafy and leafless Platanthera orchids illuminate the evolution of mycoheterotrophy.</title>
        <authorList>
            <person name="Li M.H."/>
            <person name="Liu K.W."/>
            <person name="Li Z."/>
            <person name="Lu H.C."/>
            <person name="Ye Q.L."/>
            <person name="Zhang D."/>
            <person name="Wang J.Y."/>
            <person name="Li Y.F."/>
            <person name="Zhong Z.M."/>
            <person name="Liu X."/>
            <person name="Yu X."/>
            <person name="Liu D.K."/>
            <person name="Tu X.D."/>
            <person name="Liu B."/>
            <person name="Hao Y."/>
            <person name="Liao X.Y."/>
            <person name="Jiang Y.T."/>
            <person name="Sun W.H."/>
            <person name="Chen J."/>
            <person name="Chen Y.Q."/>
            <person name="Ai Y."/>
            <person name="Zhai J.W."/>
            <person name="Wu S.S."/>
            <person name="Zhou Z."/>
            <person name="Hsiao Y.Y."/>
            <person name="Wu W.L."/>
            <person name="Chen Y.Y."/>
            <person name="Lin Y.F."/>
            <person name="Hsu J.L."/>
            <person name="Li C.Y."/>
            <person name="Wang Z.W."/>
            <person name="Zhao X."/>
            <person name="Zhong W.Y."/>
            <person name="Ma X.K."/>
            <person name="Ma L."/>
            <person name="Huang J."/>
            <person name="Chen G.Z."/>
            <person name="Huang M.Z."/>
            <person name="Huang L."/>
            <person name="Peng D.H."/>
            <person name="Luo Y.B."/>
            <person name="Zou S.Q."/>
            <person name="Chen S.P."/>
            <person name="Lan S."/>
            <person name="Tsai W.C."/>
            <person name="Van de Peer Y."/>
            <person name="Liu Z.J."/>
        </authorList>
    </citation>
    <scope>NUCLEOTIDE SEQUENCE [LARGE SCALE GENOMIC DNA]</scope>
    <source>
        <strain evidence="6">Lor287</strain>
    </source>
</reference>
<sequence length="313" mass="36172">MSAGMGTPFFNEFKKQASFFLREKIKHARLALTDVTPAELLTEEVTGGNPWAPDAKKMGFISRAAFEIDDFWRIVEILHKRLCKFDRKNWREFYNGLVLLEHLLTHGPESIADEFLCDREVIQRLGGFQLIDERGFDWGLAMRKKSERVLILLEKGPALKQERNRARKITRGIQGFGSMNCRWTQESKDEFGRASSDHYGRSNSQYECYGDQVDEILEGRNRSYSSDAGAVDFQKNKILEGEKSMKMNVAAGIYERVGEEEQIRGEDARSEDLEEFLVVKEAGKLKVQLQKEDHPFIYNEHRRMESMVLLSQS</sequence>
<dbReference type="AlphaFoldDB" id="A0AAP0B568"/>
<dbReference type="GO" id="GO:0005886">
    <property type="term" value="C:plasma membrane"/>
    <property type="evidence" value="ECO:0007669"/>
    <property type="project" value="TreeGrafter"/>
</dbReference>
<comment type="subcellular location">
    <subcellularLocation>
        <location evidence="1">Cytoplasmic vesicle</location>
        <location evidence="1">Clathrin-coated vesicle</location>
    </subcellularLocation>
    <subcellularLocation>
        <location evidence="2">Golgi apparatus</location>
    </subcellularLocation>
</comment>
<dbReference type="SUPFAM" id="SSF48464">
    <property type="entry name" value="ENTH/VHS domain"/>
    <property type="match status" value="1"/>
</dbReference>
<dbReference type="GO" id="GO:0030125">
    <property type="term" value="C:clathrin vesicle coat"/>
    <property type="evidence" value="ECO:0007669"/>
    <property type="project" value="TreeGrafter"/>
</dbReference>